<accession>A0A9D3T9H2</accession>
<dbReference type="GO" id="GO:0051499">
    <property type="term" value="F:D-aminoacyl-tRNA deacylase activity"/>
    <property type="evidence" value="ECO:0007669"/>
    <property type="project" value="UniProtKB-EC"/>
</dbReference>
<dbReference type="InterPro" id="IPR021896">
    <property type="entry name" value="THAP9-like_HTH"/>
</dbReference>
<dbReference type="Pfam" id="PF12017">
    <property type="entry name" value="Tnp_P_element"/>
    <property type="match status" value="1"/>
</dbReference>
<evidence type="ECO:0000256" key="6">
    <source>
        <dbReference type="ARBA" id="ARBA00047676"/>
    </source>
</evidence>
<dbReference type="GO" id="GO:0005737">
    <property type="term" value="C:cytoplasm"/>
    <property type="evidence" value="ECO:0007669"/>
    <property type="project" value="InterPro"/>
</dbReference>
<dbReference type="SMART" id="SM00980">
    <property type="entry name" value="THAP"/>
    <property type="match status" value="1"/>
</dbReference>
<keyword evidence="9" id="KW-0175">Coiled coil</keyword>
<dbReference type="Pfam" id="PF05485">
    <property type="entry name" value="THAP"/>
    <property type="match status" value="1"/>
</dbReference>
<feature type="domain" description="THAP-type" evidence="11">
    <location>
        <begin position="1"/>
        <end position="83"/>
    </location>
</feature>
<dbReference type="PANTHER" id="PTHR47696:SF2">
    <property type="entry name" value="PROVISIONAL ORTHOLOG OF THAP DOMAIN CONTAINING 1"/>
    <property type="match status" value="1"/>
</dbReference>
<dbReference type="GO" id="GO:0008270">
    <property type="term" value="F:zinc ion binding"/>
    <property type="evidence" value="ECO:0007669"/>
    <property type="project" value="UniProtKB-KW"/>
</dbReference>
<keyword evidence="3 8" id="KW-0863">Zinc-finger</keyword>
<evidence type="ECO:0000256" key="5">
    <source>
        <dbReference type="ARBA" id="ARBA00023125"/>
    </source>
</evidence>
<dbReference type="InterPro" id="IPR003732">
    <property type="entry name" value="Daa-tRNA_deacyls_DTD"/>
</dbReference>
<feature type="region of interest" description="Disordered" evidence="10">
    <location>
        <begin position="95"/>
        <end position="163"/>
    </location>
</feature>
<comment type="catalytic activity">
    <reaction evidence="7">
        <text>a D-aminoacyl-tRNA + H2O = a tRNA + a D-alpha-amino acid + H(+)</text>
        <dbReference type="Rhea" id="RHEA:13953"/>
        <dbReference type="Rhea" id="RHEA-COMP:10123"/>
        <dbReference type="Rhea" id="RHEA-COMP:10124"/>
        <dbReference type="ChEBI" id="CHEBI:15377"/>
        <dbReference type="ChEBI" id="CHEBI:15378"/>
        <dbReference type="ChEBI" id="CHEBI:59871"/>
        <dbReference type="ChEBI" id="CHEBI:78442"/>
        <dbReference type="ChEBI" id="CHEBI:79333"/>
        <dbReference type="EC" id="3.1.1.96"/>
    </reaction>
</comment>
<feature type="compositionally biased region" description="Basic residues" evidence="10">
    <location>
        <begin position="105"/>
        <end position="126"/>
    </location>
</feature>
<evidence type="ECO:0000259" key="11">
    <source>
        <dbReference type="PROSITE" id="PS50950"/>
    </source>
</evidence>
<keyword evidence="2" id="KW-0479">Metal-binding</keyword>
<name>A0A9D3T9H2_MEGAT</name>
<evidence type="ECO:0000256" key="10">
    <source>
        <dbReference type="SAM" id="MobiDB-lite"/>
    </source>
</evidence>
<dbReference type="InterPro" id="IPR038441">
    <property type="entry name" value="THAP_Znf_sf"/>
</dbReference>
<feature type="coiled-coil region" evidence="9">
    <location>
        <begin position="231"/>
        <end position="258"/>
    </location>
</feature>
<dbReference type="EC" id="3.1.1.96" evidence="1"/>
<dbReference type="SMART" id="SM00692">
    <property type="entry name" value="DM3"/>
    <property type="match status" value="1"/>
</dbReference>
<evidence type="ECO:0000256" key="2">
    <source>
        <dbReference type="ARBA" id="ARBA00022723"/>
    </source>
</evidence>
<evidence type="ECO:0000256" key="9">
    <source>
        <dbReference type="SAM" id="Coils"/>
    </source>
</evidence>
<gene>
    <name evidence="12" type="ORF">MATL_G00165130</name>
</gene>
<evidence type="ECO:0000256" key="3">
    <source>
        <dbReference type="ARBA" id="ARBA00022771"/>
    </source>
</evidence>
<keyword evidence="13" id="KW-1185">Reference proteome</keyword>
<dbReference type="EMBL" id="JAFDVH010000013">
    <property type="protein sequence ID" value="KAG7466476.1"/>
    <property type="molecule type" value="Genomic_DNA"/>
</dbReference>
<dbReference type="Pfam" id="PF02580">
    <property type="entry name" value="Tyr_Deacylase"/>
    <property type="match status" value="1"/>
</dbReference>
<comment type="caution">
    <text evidence="12">The sequence shown here is derived from an EMBL/GenBank/DDBJ whole genome shotgun (WGS) entry which is preliminary data.</text>
</comment>
<dbReference type="Proteomes" id="UP001046870">
    <property type="component" value="Chromosome 13"/>
</dbReference>
<dbReference type="GO" id="GO:0003677">
    <property type="term" value="F:DNA binding"/>
    <property type="evidence" value="ECO:0007669"/>
    <property type="project" value="UniProtKB-UniRule"/>
</dbReference>
<evidence type="ECO:0000313" key="12">
    <source>
        <dbReference type="EMBL" id="KAG7466476.1"/>
    </source>
</evidence>
<dbReference type="OrthoDB" id="7312725at2759"/>
<dbReference type="SUPFAM" id="SSF69500">
    <property type="entry name" value="DTD-like"/>
    <property type="match status" value="1"/>
</dbReference>
<feature type="compositionally biased region" description="Low complexity" evidence="10">
    <location>
        <begin position="133"/>
        <end position="146"/>
    </location>
</feature>
<dbReference type="PROSITE" id="PS50950">
    <property type="entry name" value="ZF_THAP"/>
    <property type="match status" value="1"/>
</dbReference>
<organism evidence="12 13">
    <name type="scientific">Megalops atlanticus</name>
    <name type="common">Tarpon</name>
    <name type="synonym">Clupea gigantea</name>
    <dbReference type="NCBI Taxonomy" id="7932"/>
    <lineage>
        <taxon>Eukaryota</taxon>
        <taxon>Metazoa</taxon>
        <taxon>Chordata</taxon>
        <taxon>Craniata</taxon>
        <taxon>Vertebrata</taxon>
        <taxon>Euteleostomi</taxon>
        <taxon>Actinopterygii</taxon>
        <taxon>Neopterygii</taxon>
        <taxon>Teleostei</taxon>
        <taxon>Elopiformes</taxon>
        <taxon>Megalopidae</taxon>
        <taxon>Megalops</taxon>
    </lineage>
</organism>
<comment type="catalytic activity">
    <reaction evidence="6">
        <text>glycyl-tRNA(Ala) + H2O = tRNA(Ala) + glycine + H(+)</text>
        <dbReference type="Rhea" id="RHEA:53744"/>
        <dbReference type="Rhea" id="RHEA-COMP:9657"/>
        <dbReference type="Rhea" id="RHEA-COMP:13640"/>
        <dbReference type="ChEBI" id="CHEBI:15377"/>
        <dbReference type="ChEBI" id="CHEBI:15378"/>
        <dbReference type="ChEBI" id="CHEBI:57305"/>
        <dbReference type="ChEBI" id="CHEBI:78442"/>
        <dbReference type="ChEBI" id="CHEBI:78522"/>
        <dbReference type="EC" id="3.1.1.96"/>
    </reaction>
</comment>
<dbReference type="InterPro" id="IPR006612">
    <property type="entry name" value="THAP_Znf"/>
</dbReference>
<evidence type="ECO:0000313" key="13">
    <source>
        <dbReference type="Proteomes" id="UP001046870"/>
    </source>
</evidence>
<sequence length="544" mass="61281">MPVCSAFKCNARTGCKKDNNKVTFHRFPLKHPERLKIWIRITQKDDWMPTPNSVLCSRHFKEDCFDRTGQTTRIREGAVPTIVLFPRYSKKSQLLESQQCEQKKVTRSPRRQRGRRGRRAHPKKAGLRAEQASNVNPPASQSSSSEAPPPDPDPDPSSNEAESLPLAEAPTGQDVPNSDPSCSMMATAAVEYRPSVLTYFSYVPRVEPKPLLPLDHPYAVTESPVKLKRRCNDITDRLEECRRKLKMEQQKVRRWHRDVGRLKSAVKALRRESATPATCTELVEENFSGVPKELVKRMLGEKRGPLEYDDELKAFAVKLRLLSPKAYDYVRSSLKLALPHPRVMRLWRAHGKDGDGGQPEPLPTEEGDARKSRDMQAKKGVAPLRARTVIQQCQYARLRVKQEGGDSYAEWVEIHKGMVVYICFLKGATEKLIPKMVNALLNVKLFEAEPGKQVSVLDLPGSVLVVPQVALGGKARRRSLQYPSSIDSWRGLQLYTSFIAQLESQLLSSSKCAEAGVVVRYGVYGEQQALVMDSDGLSTHLMEF</sequence>
<proteinExistence type="predicted"/>
<evidence type="ECO:0000256" key="8">
    <source>
        <dbReference type="PROSITE-ProRule" id="PRU00309"/>
    </source>
</evidence>
<dbReference type="PANTHER" id="PTHR47696">
    <property type="entry name" value="THAP DOMAIN-CONTAINING PROTEIN 2"/>
    <property type="match status" value="1"/>
</dbReference>
<feature type="compositionally biased region" description="Basic and acidic residues" evidence="10">
    <location>
        <begin position="367"/>
        <end position="377"/>
    </location>
</feature>
<dbReference type="Gene3D" id="6.20.210.20">
    <property type="entry name" value="THAP domain"/>
    <property type="match status" value="1"/>
</dbReference>
<dbReference type="Gene3D" id="3.50.80.10">
    <property type="entry name" value="D-tyrosyl-tRNA(Tyr) deacylase"/>
    <property type="match status" value="1"/>
</dbReference>
<evidence type="ECO:0000256" key="7">
    <source>
        <dbReference type="ARBA" id="ARBA00048018"/>
    </source>
</evidence>
<dbReference type="InterPro" id="IPR023509">
    <property type="entry name" value="DTD-like_sf"/>
</dbReference>
<dbReference type="AlphaFoldDB" id="A0A9D3T9H2"/>
<dbReference type="InterPro" id="IPR026521">
    <property type="entry name" value="THAP2"/>
</dbReference>
<evidence type="ECO:0000256" key="1">
    <source>
        <dbReference type="ARBA" id="ARBA00013056"/>
    </source>
</evidence>
<keyword evidence="4" id="KW-0862">Zinc</keyword>
<dbReference type="SUPFAM" id="SSF57716">
    <property type="entry name" value="Glucocorticoid receptor-like (DNA-binding domain)"/>
    <property type="match status" value="1"/>
</dbReference>
<evidence type="ECO:0000256" key="4">
    <source>
        <dbReference type="ARBA" id="ARBA00022833"/>
    </source>
</evidence>
<protein>
    <recommendedName>
        <fullName evidence="1">D-aminoacyl-tRNA deacylase</fullName>
        <ecNumber evidence="1">3.1.1.96</ecNumber>
    </recommendedName>
</protein>
<reference evidence="12" key="1">
    <citation type="submission" date="2021-01" db="EMBL/GenBank/DDBJ databases">
        <authorList>
            <person name="Zahm M."/>
            <person name="Roques C."/>
            <person name="Cabau C."/>
            <person name="Klopp C."/>
            <person name="Donnadieu C."/>
            <person name="Jouanno E."/>
            <person name="Lampietro C."/>
            <person name="Louis A."/>
            <person name="Herpin A."/>
            <person name="Echchiki A."/>
            <person name="Berthelot C."/>
            <person name="Parey E."/>
            <person name="Roest-Crollius H."/>
            <person name="Braasch I."/>
            <person name="Postlethwait J."/>
            <person name="Bobe J."/>
            <person name="Montfort J."/>
            <person name="Bouchez O."/>
            <person name="Begum T."/>
            <person name="Mejri S."/>
            <person name="Adams A."/>
            <person name="Chen W.-J."/>
            <person name="Guiguen Y."/>
        </authorList>
    </citation>
    <scope>NUCLEOTIDE SEQUENCE</scope>
    <source>
        <strain evidence="12">YG-15Mar2019-1</strain>
        <tissue evidence="12">Brain</tissue>
    </source>
</reference>
<keyword evidence="5 8" id="KW-0238">DNA-binding</keyword>
<feature type="region of interest" description="Disordered" evidence="10">
    <location>
        <begin position="349"/>
        <end position="378"/>
    </location>
</feature>